<evidence type="ECO:0000256" key="7">
    <source>
        <dbReference type="ARBA" id="ARBA00022882"/>
    </source>
</evidence>
<evidence type="ECO:0000256" key="11">
    <source>
        <dbReference type="ARBA" id="ARBA00023180"/>
    </source>
</evidence>
<feature type="compositionally biased region" description="Low complexity" evidence="13">
    <location>
        <begin position="406"/>
        <end position="416"/>
    </location>
</feature>
<dbReference type="InterPro" id="IPR027359">
    <property type="entry name" value="Volt_channel_dom_sf"/>
</dbReference>
<feature type="region of interest" description="Disordered" evidence="13">
    <location>
        <begin position="584"/>
        <end position="637"/>
    </location>
</feature>
<dbReference type="STRING" id="1169540.A0A0G4EKS2"/>
<feature type="domain" description="Ion transport" evidence="15">
    <location>
        <begin position="61"/>
        <end position="346"/>
    </location>
</feature>
<comment type="subcellular location">
    <subcellularLocation>
        <location evidence="1">Membrane</location>
        <topology evidence="1">Multi-pass membrane protein</topology>
    </subcellularLocation>
</comment>
<evidence type="ECO:0000256" key="10">
    <source>
        <dbReference type="ARBA" id="ARBA00023136"/>
    </source>
</evidence>
<dbReference type="AlphaFoldDB" id="A0A0G4EKS2"/>
<keyword evidence="7" id="KW-0851">Voltage-gated channel</keyword>
<dbReference type="Pfam" id="PF00520">
    <property type="entry name" value="Ion_trans"/>
    <property type="match status" value="1"/>
</dbReference>
<feature type="region of interest" description="Disordered" evidence="13">
    <location>
        <begin position="379"/>
        <end position="416"/>
    </location>
</feature>
<evidence type="ECO:0000313" key="16">
    <source>
        <dbReference type="EMBL" id="CEL97761.1"/>
    </source>
</evidence>
<protein>
    <recommendedName>
        <fullName evidence="15">Ion transport domain-containing protein</fullName>
    </recommendedName>
</protein>
<keyword evidence="4" id="KW-0107">Calcium channel</keyword>
<organism evidence="16 17">
    <name type="scientific">Vitrella brassicaformis (strain CCMP3155)</name>
    <dbReference type="NCBI Taxonomy" id="1169540"/>
    <lineage>
        <taxon>Eukaryota</taxon>
        <taxon>Sar</taxon>
        <taxon>Alveolata</taxon>
        <taxon>Colpodellida</taxon>
        <taxon>Vitrellaceae</taxon>
        <taxon>Vitrella</taxon>
    </lineage>
</organism>
<evidence type="ECO:0000256" key="5">
    <source>
        <dbReference type="ARBA" id="ARBA00022692"/>
    </source>
</evidence>
<keyword evidence="3" id="KW-0109">Calcium transport</keyword>
<dbReference type="InParanoid" id="A0A0G4EKS2"/>
<accession>A0A0G4EKS2</accession>
<dbReference type="GO" id="GO:0008331">
    <property type="term" value="F:high voltage-gated calcium channel activity"/>
    <property type="evidence" value="ECO:0007669"/>
    <property type="project" value="TreeGrafter"/>
</dbReference>
<keyword evidence="11" id="KW-0325">Glycoprotein</keyword>
<name>A0A0G4EKS2_VITBC</name>
<evidence type="ECO:0000256" key="13">
    <source>
        <dbReference type="SAM" id="MobiDB-lite"/>
    </source>
</evidence>
<dbReference type="InterPro" id="IPR005821">
    <property type="entry name" value="Ion_trans_dom"/>
</dbReference>
<keyword evidence="10 14" id="KW-0472">Membrane</keyword>
<dbReference type="PANTHER" id="PTHR45628:SF7">
    <property type="entry name" value="VOLTAGE-DEPENDENT CALCIUM CHANNEL TYPE A SUBUNIT ALPHA-1"/>
    <property type="match status" value="1"/>
</dbReference>
<evidence type="ECO:0000256" key="14">
    <source>
        <dbReference type="SAM" id="Phobius"/>
    </source>
</evidence>
<proteinExistence type="predicted"/>
<evidence type="ECO:0000256" key="4">
    <source>
        <dbReference type="ARBA" id="ARBA00022673"/>
    </source>
</evidence>
<keyword evidence="5 14" id="KW-0812">Transmembrane</keyword>
<keyword evidence="9" id="KW-0406">Ion transport</keyword>
<feature type="compositionally biased region" description="Basic and acidic residues" evidence="13">
    <location>
        <begin position="678"/>
        <end position="687"/>
    </location>
</feature>
<evidence type="ECO:0000256" key="2">
    <source>
        <dbReference type="ARBA" id="ARBA00022448"/>
    </source>
</evidence>
<reference evidence="16 17" key="1">
    <citation type="submission" date="2014-11" db="EMBL/GenBank/DDBJ databases">
        <authorList>
            <person name="Zhu J."/>
            <person name="Qi W."/>
            <person name="Song R."/>
        </authorList>
    </citation>
    <scope>NUCLEOTIDE SEQUENCE [LARGE SCALE GENOMIC DNA]</scope>
</reference>
<evidence type="ECO:0000256" key="6">
    <source>
        <dbReference type="ARBA" id="ARBA00022837"/>
    </source>
</evidence>
<dbReference type="Gene3D" id="1.20.120.350">
    <property type="entry name" value="Voltage-gated potassium channels. Chain C"/>
    <property type="match status" value="1"/>
</dbReference>
<evidence type="ECO:0000256" key="3">
    <source>
        <dbReference type="ARBA" id="ARBA00022568"/>
    </source>
</evidence>
<evidence type="ECO:0000256" key="12">
    <source>
        <dbReference type="ARBA" id="ARBA00023303"/>
    </source>
</evidence>
<evidence type="ECO:0000256" key="8">
    <source>
        <dbReference type="ARBA" id="ARBA00022989"/>
    </source>
</evidence>
<keyword evidence="17" id="KW-1185">Reference proteome</keyword>
<keyword evidence="2" id="KW-0813">Transport</keyword>
<evidence type="ECO:0000256" key="1">
    <source>
        <dbReference type="ARBA" id="ARBA00004141"/>
    </source>
</evidence>
<dbReference type="OrthoDB" id="445736at2759"/>
<dbReference type="PANTHER" id="PTHR45628">
    <property type="entry name" value="VOLTAGE-DEPENDENT CALCIUM CHANNEL TYPE A SUBUNIT ALPHA-1"/>
    <property type="match status" value="1"/>
</dbReference>
<sequence length="687" mass="77863">MRQNTPSYARRGRKSSLFEEDKYKRLNLQRLAEAIIEDHDIEVEAEDEKTYCQRIATSWRFELGVWILIILNCLAVWIETSEYAKKLKEDGEKPNYSMVTWIPRISPWLWLQFACLALFVLEVAFKVAVLGRKFFRNVYNWIDLFVLLITIVPWVMSLILSKDYGPGSNAEMAWRKLLILRIVRLFAITKALRRWPIFRELWMLTTGVTYSIKTLIWGLALTFVLLFVFAVFATSMIGFSTDFIPTDAEKGYFNNEDRPYCPDTDDEIACYSAEAKREVRESWGTVTQSMATLFQIMTLDDWMQEIGPVLEEQPGMLLFFIAFIAVSVFALTNLITAVLVESAMQVSREDEKQKEYEAAKEVQKLKKLLVRVLCPESSVQKQDKDKDKPNTRLVIPSLQDAATSPTTAEKAGGAGAASKTGTVKAVMLSVGHFLNPLRKRRPMDSAQTVMRMATKHDASFRKEQLMEVIDRPEIKRLMKIYDVEESDLLGLCDLLTMDEMNNGTGSPEIMVEDFIVGTQKLRGQAKSKDLFELRTRLSAMERNQLNLMEEMARLRSTLRGGSTASLDDKLGPSLRVYNPYATRSTLGSAEGGTPLATTGQTTATDSPIDTQRQLDARSPNSISVPSGLGAPQQAKGLVRRRSLRRRLFSAVVGPRFSLRRPVAPHNHHEEMDEGVAEDSIRARMSDV</sequence>
<evidence type="ECO:0000259" key="15">
    <source>
        <dbReference type="Pfam" id="PF00520"/>
    </source>
</evidence>
<keyword evidence="12" id="KW-0407">Ion channel</keyword>
<feature type="compositionally biased region" description="Polar residues" evidence="13">
    <location>
        <begin position="605"/>
        <end position="624"/>
    </location>
</feature>
<feature type="compositionally biased region" description="Low complexity" evidence="13">
    <location>
        <begin position="591"/>
        <end position="604"/>
    </location>
</feature>
<feature type="compositionally biased region" description="Basic and acidic residues" evidence="13">
    <location>
        <begin position="381"/>
        <end position="390"/>
    </location>
</feature>
<evidence type="ECO:0000256" key="9">
    <source>
        <dbReference type="ARBA" id="ARBA00023065"/>
    </source>
</evidence>
<dbReference type="SUPFAM" id="SSF81324">
    <property type="entry name" value="Voltage-gated potassium channels"/>
    <property type="match status" value="1"/>
</dbReference>
<dbReference type="Proteomes" id="UP000041254">
    <property type="component" value="Unassembled WGS sequence"/>
</dbReference>
<dbReference type="GO" id="GO:0005891">
    <property type="term" value="C:voltage-gated calcium channel complex"/>
    <property type="evidence" value="ECO:0007669"/>
    <property type="project" value="TreeGrafter"/>
</dbReference>
<feature type="transmembrane region" description="Helical" evidence="14">
    <location>
        <begin position="317"/>
        <end position="340"/>
    </location>
</feature>
<dbReference type="EMBL" id="CDMY01000255">
    <property type="protein sequence ID" value="CEL97761.1"/>
    <property type="molecule type" value="Genomic_DNA"/>
</dbReference>
<dbReference type="VEuPathDB" id="CryptoDB:Vbra_12346"/>
<feature type="transmembrane region" description="Helical" evidence="14">
    <location>
        <begin position="59"/>
        <end position="78"/>
    </location>
</feature>
<keyword evidence="8 14" id="KW-1133">Transmembrane helix</keyword>
<feature type="transmembrane region" description="Helical" evidence="14">
    <location>
        <begin position="108"/>
        <end position="129"/>
    </location>
</feature>
<dbReference type="InterPro" id="IPR050599">
    <property type="entry name" value="VDCC_alpha-1_subunit"/>
</dbReference>
<gene>
    <name evidence="16" type="ORF">Vbra_12346</name>
</gene>
<feature type="transmembrane region" description="Helical" evidence="14">
    <location>
        <begin position="214"/>
        <end position="239"/>
    </location>
</feature>
<feature type="region of interest" description="Disordered" evidence="13">
    <location>
        <begin position="664"/>
        <end position="687"/>
    </location>
</feature>
<dbReference type="PhylomeDB" id="A0A0G4EKS2"/>
<keyword evidence="6" id="KW-0106">Calcium</keyword>
<dbReference type="Gene3D" id="1.10.287.70">
    <property type="match status" value="1"/>
</dbReference>
<feature type="transmembrane region" description="Helical" evidence="14">
    <location>
        <begin position="141"/>
        <end position="161"/>
    </location>
</feature>
<dbReference type="GO" id="GO:0098703">
    <property type="term" value="P:calcium ion import across plasma membrane"/>
    <property type="evidence" value="ECO:0007669"/>
    <property type="project" value="TreeGrafter"/>
</dbReference>
<evidence type="ECO:0000313" key="17">
    <source>
        <dbReference type="Proteomes" id="UP000041254"/>
    </source>
</evidence>